<reference evidence="4" key="1">
    <citation type="journal article" date="2015" name="Nat. Plants">
        <title>Genome expansion of Arabis alpina linked with retrotransposition and reduced symmetric DNA methylation.</title>
        <authorList>
            <person name="Willing E.M."/>
            <person name="Rawat V."/>
            <person name="Mandakova T."/>
            <person name="Maumus F."/>
            <person name="James G.V."/>
            <person name="Nordstroem K.J."/>
            <person name="Becker C."/>
            <person name="Warthmann N."/>
            <person name="Chica C."/>
            <person name="Szarzynska B."/>
            <person name="Zytnicki M."/>
            <person name="Albani M.C."/>
            <person name="Kiefer C."/>
            <person name="Bergonzi S."/>
            <person name="Castaings L."/>
            <person name="Mateos J.L."/>
            <person name="Berns M.C."/>
            <person name="Bujdoso N."/>
            <person name="Piofczyk T."/>
            <person name="de Lorenzo L."/>
            <person name="Barrero-Sicilia C."/>
            <person name="Mateos I."/>
            <person name="Piednoel M."/>
            <person name="Hagmann J."/>
            <person name="Chen-Min-Tao R."/>
            <person name="Iglesias-Fernandez R."/>
            <person name="Schuster S.C."/>
            <person name="Alonso-Blanco C."/>
            <person name="Roudier F."/>
            <person name="Carbonero P."/>
            <person name="Paz-Ares J."/>
            <person name="Davis S.J."/>
            <person name="Pecinka A."/>
            <person name="Quesneville H."/>
            <person name="Colot V."/>
            <person name="Lysak M.A."/>
            <person name="Weigel D."/>
            <person name="Coupland G."/>
            <person name="Schneeberger K."/>
        </authorList>
    </citation>
    <scope>NUCLEOTIDE SEQUENCE [LARGE SCALE GENOMIC DNA]</scope>
    <source>
        <strain evidence="4">cv. Pajares</strain>
    </source>
</reference>
<feature type="coiled-coil region" evidence="1">
    <location>
        <begin position="311"/>
        <end position="366"/>
    </location>
</feature>
<feature type="compositionally biased region" description="Polar residues" evidence="2">
    <location>
        <begin position="52"/>
        <end position="65"/>
    </location>
</feature>
<dbReference type="AlphaFoldDB" id="A0A087GHM8"/>
<evidence type="ECO:0000256" key="1">
    <source>
        <dbReference type="SAM" id="Coils"/>
    </source>
</evidence>
<feature type="region of interest" description="Disordered" evidence="2">
    <location>
        <begin position="108"/>
        <end position="204"/>
    </location>
</feature>
<feature type="compositionally biased region" description="Basic residues" evidence="2">
    <location>
        <begin position="115"/>
        <end position="128"/>
    </location>
</feature>
<dbReference type="Gramene" id="KFK29380">
    <property type="protein sequence ID" value="KFK29380"/>
    <property type="gene ID" value="AALP_AA7G126000"/>
</dbReference>
<organism evidence="3 4">
    <name type="scientific">Arabis alpina</name>
    <name type="common">Alpine rock-cress</name>
    <dbReference type="NCBI Taxonomy" id="50452"/>
    <lineage>
        <taxon>Eukaryota</taxon>
        <taxon>Viridiplantae</taxon>
        <taxon>Streptophyta</taxon>
        <taxon>Embryophyta</taxon>
        <taxon>Tracheophyta</taxon>
        <taxon>Spermatophyta</taxon>
        <taxon>Magnoliopsida</taxon>
        <taxon>eudicotyledons</taxon>
        <taxon>Gunneridae</taxon>
        <taxon>Pentapetalae</taxon>
        <taxon>rosids</taxon>
        <taxon>malvids</taxon>
        <taxon>Brassicales</taxon>
        <taxon>Brassicaceae</taxon>
        <taxon>Arabideae</taxon>
        <taxon>Arabis</taxon>
    </lineage>
</organism>
<dbReference type="EMBL" id="CM002875">
    <property type="protein sequence ID" value="KFK29380.1"/>
    <property type="molecule type" value="Genomic_DNA"/>
</dbReference>
<feature type="compositionally biased region" description="Low complexity" evidence="2">
    <location>
        <begin position="185"/>
        <end position="198"/>
    </location>
</feature>
<dbReference type="Proteomes" id="UP000029120">
    <property type="component" value="Chromosome 7"/>
</dbReference>
<evidence type="ECO:0000313" key="4">
    <source>
        <dbReference type="Proteomes" id="UP000029120"/>
    </source>
</evidence>
<accession>A0A087GHM8</accession>
<proteinExistence type="predicted"/>
<sequence length="584" mass="63879">MSSVSSFKHFLENVLKLKSARAGQLVQKAYSDTASRSWLRPCSKKADATQVPGVSNNENPLSPSLDNEPIDDVPIRIDEPANDAPILVDIKAEMEDFDNVVEQRRLDRLAGSRGRAPHRSRKKPRVKNFRPPDPLGSTISSERHLASGSAGAYEAVPPPSTTSMPKTIPTPSTAPALAPNTTYVPSTTPAPSTASTAKKTARMPPSIVLGMPASDSRAVRSSVLLASSRSGEDARKKSVFDDDAADARLFATMAFPDDPYTRVRASSSRTMSRARLKFLAFVKRVGHELEVEIEKQKLCANDYAKGELAAKTKRNKYVEQLEKKNKELERTLGDNKRLRVENEKLAKKLETAKKDASNSLDCLTRRNEQVSELRMQVGQKRQLLKTAKALIVDLHEKFAIAKAKFVELKGDPQDKMVFQIQREANLDFVKQLLGLFPDRKVSRLDDELASLTADVEANVGDEEYFDNFMESLGECLDVVLPELAGEAGVVDASGPIMSLENAGGLLQIRIDSAGLLKNLMISEDGCMSFAGDDKAEVTTIAAEDIEAKKTRIGGDAAEIEKTVADNDGAEKAISEKARLTTRLL</sequence>
<evidence type="ECO:0000313" key="3">
    <source>
        <dbReference type="EMBL" id="KFK29380.1"/>
    </source>
</evidence>
<feature type="compositionally biased region" description="Polar residues" evidence="2">
    <location>
        <begin position="161"/>
        <end position="184"/>
    </location>
</feature>
<gene>
    <name evidence="3" type="ordered locus">AALP_Aa7g126000</name>
</gene>
<name>A0A087GHM8_ARAAL</name>
<feature type="region of interest" description="Disordered" evidence="2">
    <location>
        <begin position="41"/>
        <end position="69"/>
    </location>
</feature>
<protein>
    <submittedName>
        <fullName evidence="3">Uncharacterized protein</fullName>
    </submittedName>
</protein>
<keyword evidence="1" id="KW-0175">Coiled coil</keyword>
<keyword evidence="4" id="KW-1185">Reference proteome</keyword>
<evidence type="ECO:0000256" key="2">
    <source>
        <dbReference type="SAM" id="MobiDB-lite"/>
    </source>
</evidence>